<dbReference type="EMBL" id="WWHY01000001">
    <property type="protein sequence ID" value="MYR32656.1"/>
    <property type="molecule type" value="Genomic_DNA"/>
</dbReference>
<evidence type="ECO:0000313" key="2">
    <source>
        <dbReference type="Proteomes" id="UP000467124"/>
    </source>
</evidence>
<gene>
    <name evidence="1" type="ORF">GTW20_10310</name>
</gene>
<evidence type="ECO:0000313" key="1">
    <source>
        <dbReference type="EMBL" id="MYR32656.1"/>
    </source>
</evidence>
<proteinExistence type="predicted"/>
<organism evidence="1 2">
    <name type="scientific">Nocardiopsis alba</name>
    <dbReference type="NCBI Taxonomy" id="53437"/>
    <lineage>
        <taxon>Bacteria</taxon>
        <taxon>Bacillati</taxon>
        <taxon>Actinomycetota</taxon>
        <taxon>Actinomycetes</taxon>
        <taxon>Streptosporangiales</taxon>
        <taxon>Nocardiopsidaceae</taxon>
        <taxon>Nocardiopsis</taxon>
    </lineage>
</organism>
<protein>
    <submittedName>
        <fullName evidence="1">Uncharacterized protein</fullName>
    </submittedName>
</protein>
<name>A0A7K2IS07_9ACTN</name>
<accession>A0A7K2IS07</accession>
<reference evidence="1 2" key="1">
    <citation type="journal article" date="2019" name="Nat. Commun.">
        <title>The antimicrobial potential of Streptomyces from insect microbiomes.</title>
        <authorList>
            <person name="Chevrette M.G."/>
            <person name="Carlson C.M."/>
            <person name="Ortega H.E."/>
            <person name="Thomas C."/>
            <person name="Ananiev G.E."/>
            <person name="Barns K.J."/>
            <person name="Book A.J."/>
            <person name="Cagnazzo J."/>
            <person name="Carlos C."/>
            <person name="Flanigan W."/>
            <person name="Grubbs K.J."/>
            <person name="Horn H.A."/>
            <person name="Hoffmann F.M."/>
            <person name="Klassen J.L."/>
            <person name="Knack J.J."/>
            <person name="Lewin G.R."/>
            <person name="McDonald B.R."/>
            <person name="Muller L."/>
            <person name="Melo W.G.P."/>
            <person name="Pinto-Tomas A.A."/>
            <person name="Schmitz A."/>
            <person name="Wendt-Pienkowski E."/>
            <person name="Wildman S."/>
            <person name="Zhao M."/>
            <person name="Zhang F."/>
            <person name="Bugni T.S."/>
            <person name="Andes D.R."/>
            <person name="Pupo M.T."/>
            <person name="Currie C.R."/>
        </authorList>
    </citation>
    <scope>NUCLEOTIDE SEQUENCE [LARGE SCALE GENOMIC DNA]</scope>
    <source>
        <strain evidence="1 2">SID5840</strain>
    </source>
</reference>
<dbReference type="AlphaFoldDB" id="A0A7K2IS07"/>
<sequence length="83" mass="8958">MVGLDDDFDQLITRIMSAAGDASSGYSGFRSEVKPELEIIQTNGLNLAEDTQSGAAEIAKADYEAEDVYRGAWPDIPEVNFGN</sequence>
<comment type="caution">
    <text evidence="1">The sequence shown here is derived from an EMBL/GenBank/DDBJ whole genome shotgun (WGS) entry which is preliminary data.</text>
</comment>
<dbReference type="Proteomes" id="UP000467124">
    <property type="component" value="Unassembled WGS sequence"/>
</dbReference>